<dbReference type="SUPFAM" id="SSF57414">
    <property type="entry name" value="Hairpin loop containing domain-like"/>
    <property type="match status" value="1"/>
</dbReference>
<sequence>MREQKSNIISVLLLAILLLYTGLVCSKTSEGRYHVFKNSRFDGNIIKTLTSWSMTQCTVKCSGTPDCYGVNYNSASHECELYSNVGPHHLEGGLSTWSNGVREICDVPYGPFGGAGGNRFSDLDYAYKGHITGFDLQYGHDGIYSIRFVYGGVGTSIRGQTPGTPVSVVLSNNEFIHTVRVTEYQGVYLLVGSIALVTNTACYGPYGIETSPVSGKRIFFAIFNVMVNFVHLNGYNAYNTKCVQLLSMVDK</sequence>
<dbReference type="SUPFAM" id="SSF51101">
    <property type="entry name" value="Mannose-binding lectins"/>
    <property type="match status" value="1"/>
</dbReference>
<accession>A0A1S3JBP0</accession>
<proteinExistence type="predicted"/>
<reference evidence="5" key="1">
    <citation type="submission" date="2025-08" db="UniProtKB">
        <authorList>
            <consortium name="RefSeq"/>
        </authorList>
    </citation>
    <scope>IDENTIFICATION</scope>
    <source>
        <tissue evidence="5">Gonads</tissue>
    </source>
</reference>
<feature type="domain" description="Jacalin-type lectin" evidence="3">
    <location>
        <begin position="106"/>
        <end position="251"/>
    </location>
</feature>
<dbReference type="Pfam" id="PF01419">
    <property type="entry name" value="Jacalin"/>
    <property type="match status" value="1"/>
</dbReference>
<feature type="chain" id="PRO_5010366875" evidence="1">
    <location>
        <begin position="27"/>
        <end position="251"/>
    </location>
</feature>
<gene>
    <name evidence="5" type="primary">LOC106171474</name>
</gene>
<keyword evidence="4" id="KW-1185">Reference proteome</keyword>
<dbReference type="RefSeq" id="XP_013407299.1">
    <property type="nucleotide sequence ID" value="XM_013551845.1"/>
</dbReference>
<organism evidence="4 5">
    <name type="scientific">Lingula anatina</name>
    <name type="common">Brachiopod</name>
    <name type="synonym">Lingula unguis</name>
    <dbReference type="NCBI Taxonomy" id="7574"/>
    <lineage>
        <taxon>Eukaryota</taxon>
        <taxon>Metazoa</taxon>
        <taxon>Spiralia</taxon>
        <taxon>Lophotrochozoa</taxon>
        <taxon>Brachiopoda</taxon>
        <taxon>Linguliformea</taxon>
        <taxon>Lingulata</taxon>
        <taxon>Lingulida</taxon>
        <taxon>Linguloidea</taxon>
        <taxon>Lingulidae</taxon>
        <taxon>Lingula</taxon>
    </lineage>
</organism>
<dbReference type="Pfam" id="PF00024">
    <property type="entry name" value="PAN_1"/>
    <property type="match status" value="1"/>
</dbReference>
<dbReference type="InterPro" id="IPR003609">
    <property type="entry name" value="Pan_app"/>
</dbReference>
<dbReference type="InterPro" id="IPR036404">
    <property type="entry name" value="Jacalin-like_lectin_dom_sf"/>
</dbReference>
<dbReference type="InterPro" id="IPR001229">
    <property type="entry name" value="Jacalin-like_lectin_dom"/>
</dbReference>
<feature type="domain" description="Apple" evidence="2">
    <location>
        <begin position="25"/>
        <end position="105"/>
    </location>
</feature>
<protein>
    <submittedName>
        <fullName evidence="5">Uncharacterized protein LOC106171474</fullName>
    </submittedName>
</protein>
<evidence type="ECO:0000313" key="5">
    <source>
        <dbReference type="RefSeq" id="XP_013407299.1"/>
    </source>
</evidence>
<keyword evidence="1" id="KW-0732">Signal</keyword>
<dbReference type="InParanoid" id="A0A1S3JBP0"/>
<name>A0A1S3JBP0_LINAN</name>
<evidence type="ECO:0000259" key="2">
    <source>
        <dbReference type="PROSITE" id="PS50948"/>
    </source>
</evidence>
<dbReference type="Gene3D" id="2.100.10.30">
    <property type="entry name" value="Jacalin-like lectin domain"/>
    <property type="match status" value="1"/>
</dbReference>
<feature type="signal peptide" evidence="1">
    <location>
        <begin position="1"/>
        <end position="26"/>
    </location>
</feature>
<dbReference type="GeneID" id="106171474"/>
<dbReference type="AlphaFoldDB" id="A0A1S3JBP0"/>
<dbReference type="Gene3D" id="3.50.4.10">
    <property type="entry name" value="Hepatocyte Growth Factor"/>
    <property type="match status" value="1"/>
</dbReference>
<evidence type="ECO:0000313" key="4">
    <source>
        <dbReference type="Proteomes" id="UP000085678"/>
    </source>
</evidence>
<dbReference type="KEGG" id="lak:106171474"/>
<evidence type="ECO:0000256" key="1">
    <source>
        <dbReference type="SAM" id="SignalP"/>
    </source>
</evidence>
<evidence type="ECO:0000259" key="3">
    <source>
        <dbReference type="PROSITE" id="PS51752"/>
    </source>
</evidence>
<dbReference type="PROSITE" id="PS51752">
    <property type="entry name" value="JACALIN_LECTIN"/>
    <property type="match status" value="1"/>
</dbReference>
<dbReference type="Proteomes" id="UP000085678">
    <property type="component" value="Unplaced"/>
</dbReference>
<dbReference type="PROSITE" id="PS50948">
    <property type="entry name" value="PAN"/>
    <property type="match status" value="1"/>
</dbReference>